<comment type="caution">
    <text evidence="2">The sequence shown here is derived from an EMBL/GenBank/DDBJ whole genome shotgun (WGS) entry which is preliminary data.</text>
</comment>
<dbReference type="EMBL" id="MVHM01000001">
    <property type="protein sequence ID" value="ORA41006.1"/>
    <property type="molecule type" value="Genomic_DNA"/>
</dbReference>
<proteinExistence type="predicted"/>
<gene>
    <name evidence="2" type="ORF">BST20_02360</name>
</gene>
<keyword evidence="1" id="KW-0812">Transmembrane</keyword>
<sequence length="157" mass="15447">MMLRILSTACGLLMVTAVGVGTHGQALVAAMLAVAAVAAGTLFRPAATLAVLLAVAVIVLTNPAATVAAVSGLAAAGYLLLRHAAGLDAVSDASIVGAVGFTLAGLVATAFPLELPWLPLAAPLAILGIYVLAIRPFTSHPGDRGLRPGVPPDGGRG</sequence>
<dbReference type="Proteomes" id="UP000192441">
    <property type="component" value="Unassembled WGS sequence"/>
</dbReference>
<evidence type="ECO:0008006" key="4">
    <source>
        <dbReference type="Google" id="ProtNLM"/>
    </source>
</evidence>
<keyword evidence="1" id="KW-1133">Transmembrane helix</keyword>
<accession>A0AA91M0B2</accession>
<evidence type="ECO:0000313" key="3">
    <source>
        <dbReference type="Proteomes" id="UP000192441"/>
    </source>
</evidence>
<evidence type="ECO:0000313" key="2">
    <source>
        <dbReference type="EMBL" id="ORA41006.1"/>
    </source>
</evidence>
<feature type="transmembrane region" description="Helical" evidence="1">
    <location>
        <begin position="117"/>
        <end position="137"/>
    </location>
</feature>
<keyword evidence="1" id="KW-0472">Membrane</keyword>
<evidence type="ECO:0000256" key="1">
    <source>
        <dbReference type="SAM" id="Phobius"/>
    </source>
</evidence>
<feature type="transmembrane region" description="Helical" evidence="1">
    <location>
        <begin position="93"/>
        <end position="111"/>
    </location>
</feature>
<dbReference type="AlphaFoldDB" id="A0AA91M0B2"/>
<name>A0AA91M0B2_9MYCO</name>
<organism evidence="2 3">
    <name type="scientific">Mycobacterium branderi</name>
    <dbReference type="NCBI Taxonomy" id="43348"/>
    <lineage>
        <taxon>Bacteria</taxon>
        <taxon>Bacillati</taxon>
        <taxon>Actinomycetota</taxon>
        <taxon>Actinomycetes</taxon>
        <taxon>Mycobacteriales</taxon>
        <taxon>Mycobacteriaceae</taxon>
        <taxon>Mycobacterium</taxon>
    </lineage>
</organism>
<protein>
    <recommendedName>
        <fullName evidence="4">Integral membrane protein</fullName>
    </recommendedName>
</protein>
<reference evidence="2 3" key="1">
    <citation type="submission" date="2016-12" db="EMBL/GenBank/DDBJ databases">
        <title>The new phylogeny of genus Mycobacterium.</title>
        <authorList>
            <person name="Tortoli E."/>
            <person name="Trovato A."/>
            <person name="Cirillo D.M."/>
        </authorList>
    </citation>
    <scope>NUCLEOTIDE SEQUENCE [LARGE SCALE GENOMIC DNA]</scope>
    <source>
        <strain evidence="2 3">DSM 44624</strain>
    </source>
</reference>
<feature type="transmembrane region" description="Helical" evidence="1">
    <location>
        <begin position="48"/>
        <end position="81"/>
    </location>
</feature>